<protein>
    <submittedName>
        <fullName evidence="1">Uncharacterized protein</fullName>
    </submittedName>
</protein>
<accession>A0A6L5XD92</accession>
<dbReference type="RefSeq" id="WP_154538183.1">
    <property type="nucleotide sequence ID" value="NZ_CP045696.1"/>
</dbReference>
<name>A0A6L5XD92_9BACT</name>
<proteinExistence type="predicted"/>
<evidence type="ECO:0000313" key="2">
    <source>
        <dbReference type="Proteomes" id="UP000483362"/>
    </source>
</evidence>
<dbReference type="EMBL" id="VULT01000004">
    <property type="protein sequence ID" value="MSS16784.1"/>
    <property type="molecule type" value="Genomic_DNA"/>
</dbReference>
<reference evidence="1 2" key="1">
    <citation type="submission" date="2019-08" db="EMBL/GenBank/DDBJ databases">
        <title>In-depth cultivation of the pig gut microbiome towards novel bacterial diversity and tailored functional studies.</title>
        <authorList>
            <person name="Wylensek D."/>
            <person name="Hitch T.C.A."/>
            <person name="Clavel T."/>
        </authorList>
    </citation>
    <scope>NUCLEOTIDE SEQUENCE [LARGE SCALE GENOMIC DNA]</scope>
    <source>
        <strain evidence="1 2">Oil-RF-744-WCA-WT-10</strain>
    </source>
</reference>
<comment type="caution">
    <text evidence="1">The sequence shown here is derived from an EMBL/GenBank/DDBJ whole genome shotgun (WGS) entry which is preliminary data.</text>
</comment>
<sequence length="102" mass="11911">MKPHRLAYWLMTDGYVDENGDPHEGERTLVDYCECDLKPAGSANVIQFEDGVAESYSYTIYLPANSRKFKRGDKIVVTYFDLQTEFIVKGFQRYQLQCKIWV</sequence>
<dbReference type="Proteomes" id="UP000483362">
    <property type="component" value="Unassembled WGS sequence"/>
</dbReference>
<organism evidence="1 2">
    <name type="scientific">Sodaliphilus pleomorphus</name>
    <dbReference type="NCBI Taxonomy" id="2606626"/>
    <lineage>
        <taxon>Bacteria</taxon>
        <taxon>Pseudomonadati</taxon>
        <taxon>Bacteroidota</taxon>
        <taxon>Bacteroidia</taxon>
        <taxon>Bacteroidales</taxon>
        <taxon>Muribaculaceae</taxon>
        <taxon>Sodaliphilus</taxon>
    </lineage>
</organism>
<gene>
    <name evidence="1" type="ORF">FYJ29_03250</name>
</gene>
<keyword evidence="2" id="KW-1185">Reference proteome</keyword>
<evidence type="ECO:0000313" key="1">
    <source>
        <dbReference type="EMBL" id="MSS16784.1"/>
    </source>
</evidence>
<dbReference type="AlphaFoldDB" id="A0A6L5XD92"/>